<protein>
    <submittedName>
        <fullName evidence="6">Nitronate monooxygenase</fullName>
    </submittedName>
</protein>
<reference evidence="6 7" key="1">
    <citation type="journal article" date="2019" name="Environ. Microbiol.">
        <title>Species interactions and distinct microbial communities in high Arctic permafrost affected cryosols are associated with the CH4 and CO2 gas fluxes.</title>
        <authorList>
            <person name="Altshuler I."/>
            <person name="Hamel J."/>
            <person name="Turney S."/>
            <person name="Magnuson E."/>
            <person name="Levesque R."/>
            <person name="Greer C."/>
            <person name="Whyte L.G."/>
        </authorList>
    </citation>
    <scope>NUCLEOTIDE SEQUENCE [LARGE SCALE GENOMIC DNA]</scope>
    <source>
        <strain evidence="6 7">S9.3B</strain>
    </source>
</reference>
<gene>
    <name evidence="6" type="ORF">EAH89_15345</name>
</gene>
<dbReference type="EMBL" id="RCZP01000014">
    <property type="protein sequence ID" value="TPG53816.1"/>
    <property type="molecule type" value="Genomic_DNA"/>
</dbReference>
<evidence type="ECO:0000256" key="2">
    <source>
        <dbReference type="ARBA" id="ARBA00022630"/>
    </source>
</evidence>
<dbReference type="RefSeq" id="WP_140884580.1">
    <property type="nucleotide sequence ID" value="NZ_RCZP01000014.1"/>
</dbReference>
<accession>A0A502FXM7</accession>
<dbReference type="CDD" id="cd04730">
    <property type="entry name" value="NPD_like"/>
    <property type="match status" value="1"/>
</dbReference>
<proteinExistence type="inferred from homology"/>
<dbReference type="PANTHER" id="PTHR42747:SF4">
    <property type="entry name" value="BLR1330 PROTEIN"/>
    <property type="match status" value="1"/>
</dbReference>
<keyword evidence="5 6" id="KW-0503">Monooxygenase</keyword>
<comment type="similarity">
    <text evidence="1">Belongs to the nitronate monooxygenase family. NMO class I subfamily.</text>
</comment>
<dbReference type="Pfam" id="PF03060">
    <property type="entry name" value="NMO"/>
    <property type="match status" value="1"/>
</dbReference>
<dbReference type="InterPro" id="IPR004136">
    <property type="entry name" value="NMO"/>
</dbReference>
<dbReference type="FunFam" id="3.20.20.70:FF:000210">
    <property type="entry name" value="2-nitropropane dioxygenase"/>
    <property type="match status" value="1"/>
</dbReference>
<dbReference type="SUPFAM" id="SSF51412">
    <property type="entry name" value="Inosine monophosphate dehydrogenase (IMPDH)"/>
    <property type="match status" value="1"/>
</dbReference>
<comment type="caution">
    <text evidence="6">The sequence shown here is derived from an EMBL/GenBank/DDBJ whole genome shotgun (WGS) entry which is preliminary data.</text>
</comment>
<keyword evidence="2" id="KW-0285">Flavoprotein</keyword>
<dbReference type="OrthoDB" id="9778912at2"/>
<evidence type="ECO:0000313" key="7">
    <source>
        <dbReference type="Proteomes" id="UP000317078"/>
    </source>
</evidence>
<dbReference type="InterPro" id="IPR013785">
    <property type="entry name" value="Aldolase_TIM"/>
</dbReference>
<dbReference type="GO" id="GO:0018580">
    <property type="term" value="F:nitronate monooxygenase activity"/>
    <property type="evidence" value="ECO:0007669"/>
    <property type="project" value="InterPro"/>
</dbReference>
<dbReference type="Proteomes" id="UP000317078">
    <property type="component" value="Unassembled WGS sequence"/>
</dbReference>
<dbReference type="AlphaFoldDB" id="A0A502FXM7"/>
<evidence type="ECO:0000256" key="1">
    <source>
        <dbReference type="ARBA" id="ARBA00009881"/>
    </source>
</evidence>
<sequence length="347" mass="36621">MEAGATLDRPPAAAPAATLRDRLRGRLSLPVIASPLFIISVPDLVVAQCRAGIVGAMPSLNARPASQLDEWLCEIEERLAAHDRDNPARPAAPYAINLIVHRSNDRLEHDLGVVVRHRVPIVITSLGARPEVNQAVHAYGGHVLHDVINQTFARKAVEKGADGLVLVAAGAGGHAGSLSPFALVAETREWFDGPLALSGAIAHGRSVLAAEAMGADFGYVGSAFIATAEARAEEGHKRMIVDHGASDIVYTNLITGVHGNYLRPSLVRAGLDPDNLAAHDPAAMDFGGNRTKRWKDIWGSGQGIGAVRSVEPAGALVARLREEYAAARRQLGAPSPFVNPAWDGDAP</sequence>
<keyword evidence="3" id="KW-0288">FMN</keyword>
<keyword evidence="4" id="KW-0560">Oxidoreductase</keyword>
<evidence type="ECO:0000313" key="6">
    <source>
        <dbReference type="EMBL" id="TPG53816.1"/>
    </source>
</evidence>
<evidence type="ECO:0000256" key="4">
    <source>
        <dbReference type="ARBA" id="ARBA00023002"/>
    </source>
</evidence>
<keyword evidence="7" id="KW-1185">Reference proteome</keyword>
<dbReference type="PANTHER" id="PTHR42747">
    <property type="entry name" value="NITRONATE MONOOXYGENASE-RELATED"/>
    <property type="match status" value="1"/>
</dbReference>
<dbReference type="Gene3D" id="3.20.20.70">
    <property type="entry name" value="Aldolase class I"/>
    <property type="match status" value="1"/>
</dbReference>
<evidence type="ECO:0000256" key="3">
    <source>
        <dbReference type="ARBA" id="ARBA00022643"/>
    </source>
</evidence>
<organism evidence="6 7">
    <name type="scientific">Muricoccus nepalensis</name>
    <dbReference type="NCBI Taxonomy" id="1854500"/>
    <lineage>
        <taxon>Bacteria</taxon>
        <taxon>Pseudomonadati</taxon>
        <taxon>Pseudomonadota</taxon>
        <taxon>Alphaproteobacteria</taxon>
        <taxon>Acetobacterales</taxon>
        <taxon>Roseomonadaceae</taxon>
        <taxon>Muricoccus</taxon>
    </lineage>
</organism>
<evidence type="ECO:0000256" key="5">
    <source>
        <dbReference type="ARBA" id="ARBA00023033"/>
    </source>
</evidence>
<name>A0A502FXM7_9PROT</name>